<dbReference type="OrthoDB" id="5242705at2759"/>
<accession>A0A6A6HTK8</accession>
<keyword evidence="1" id="KW-0812">Transmembrane</keyword>
<dbReference type="Proteomes" id="UP000800094">
    <property type="component" value="Unassembled WGS sequence"/>
</dbReference>
<evidence type="ECO:0000256" key="1">
    <source>
        <dbReference type="SAM" id="Phobius"/>
    </source>
</evidence>
<proteinExistence type="predicted"/>
<dbReference type="RefSeq" id="XP_033675764.1">
    <property type="nucleotide sequence ID" value="XM_033830559.1"/>
</dbReference>
<evidence type="ECO:0000313" key="3">
    <source>
        <dbReference type="Proteomes" id="UP000800094"/>
    </source>
</evidence>
<keyword evidence="1" id="KW-1133">Transmembrane helix</keyword>
<feature type="transmembrane region" description="Helical" evidence="1">
    <location>
        <begin position="111"/>
        <end position="135"/>
    </location>
</feature>
<keyword evidence="3" id="KW-1185">Reference proteome</keyword>
<keyword evidence="1" id="KW-0472">Membrane</keyword>
<protein>
    <submittedName>
        <fullName evidence="2">Uncharacterized protein</fullName>
    </submittedName>
</protein>
<sequence length="194" mass="21509">MTRLLKRFRRAFRSSPELRAVSRATRAWSIGSQPVGHYDAAGSNQSARTTSTNRDGTIHLWPRLDGPVALDAFSRASSRNATTVGSEVECQNQRPQLRASMTFYDHIITGWWWWELLSWLVGFCCTAAILGALMFYKGKKKPQYIISGKTMNAHIAVFAAVSKAVLILPVTGSWSVELGLVPKGEQALGFPPLR</sequence>
<dbReference type="PANTHER" id="PTHR35394">
    <property type="entry name" value="DUF3176 DOMAIN-CONTAINING PROTEIN"/>
    <property type="match status" value="1"/>
</dbReference>
<dbReference type="PANTHER" id="PTHR35394:SF5">
    <property type="entry name" value="DUF3176 DOMAIN-CONTAINING PROTEIN"/>
    <property type="match status" value="1"/>
</dbReference>
<dbReference type="AlphaFoldDB" id="A0A6A6HTK8"/>
<evidence type="ECO:0000313" key="2">
    <source>
        <dbReference type="EMBL" id="KAF2240760.1"/>
    </source>
</evidence>
<reference evidence="2" key="1">
    <citation type="journal article" date="2020" name="Stud. Mycol.">
        <title>101 Dothideomycetes genomes: a test case for predicting lifestyles and emergence of pathogens.</title>
        <authorList>
            <person name="Haridas S."/>
            <person name="Albert R."/>
            <person name="Binder M."/>
            <person name="Bloem J."/>
            <person name="Labutti K."/>
            <person name="Salamov A."/>
            <person name="Andreopoulos B."/>
            <person name="Baker S."/>
            <person name="Barry K."/>
            <person name="Bills G."/>
            <person name="Bluhm B."/>
            <person name="Cannon C."/>
            <person name="Castanera R."/>
            <person name="Culley D."/>
            <person name="Daum C."/>
            <person name="Ezra D."/>
            <person name="Gonzalez J."/>
            <person name="Henrissat B."/>
            <person name="Kuo A."/>
            <person name="Liang C."/>
            <person name="Lipzen A."/>
            <person name="Lutzoni F."/>
            <person name="Magnuson J."/>
            <person name="Mondo S."/>
            <person name="Nolan M."/>
            <person name="Ohm R."/>
            <person name="Pangilinan J."/>
            <person name="Park H.-J."/>
            <person name="Ramirez L."/>
            <person name="Alfaro M."/>
            <person name="Sun H."/>
            <person name="Tritt A."/>
            <person name="Yoshinaga Y."/>
            <person name="Zwiers L.-H."/>
            <person name="Turgeon B."/>
            <person name="Goodwin S."/>
            <person name="Spatafora J."/>
            <person name="Crous P."/>
            <person name="Grigoriev I."/>
        </authorList>
    </citation>
    <scope>NUCLEOTIDE SEQUENCE</scope>
    <source>
        <strain evidence="2">CBS 122368</strain>
    </source>
</reference>
<dbReference type="EMBL" id="ML987215">
    <property type="protein sequence ID" value="KAF2240760.1"/>
    <property type="molecule type" value="Genomic_DNA"/>
</dbReference>
<feature type="transmembrane region" description="Helical" evidence="1">
    <location>
        <begin position="155"/>
        <end position="176"/>
    </location>
</feature>
<name>A0A6A6HTK8_9PLEO</name>
<dbReference type="GeneID" id="54583889"/>
<organism evidence="2 3">
    <name type="scientific">Trematosphaeria pertusa</name>
    <dbReference type="NCBI Taxonomy" id="390896"/>
    <lineage>
        <taxon>Eukaryota</taxon>
        <taxon>Fungi</taxon>
        <taxon>Dikarya</taxon>
        <taxon>Ascomycota</taxon>
        <taxon>Pezizomycotina</taxon>
        <taxon>Dothideomycetes</taxon>
        <taxon>Pleosporomycetidae</taxon>
        <taxon>Pleosporales</taxon>
        <taxon>Massarineae</taxon>
        <taxon>Trematosphaeriaceae</taxon>
        <taxon>Trematosphaeria</taxon>
    </lineage>
</organism>
<gene>
    <name evidence="2" type="ORF">BU26DRAFT_525671</name>
</gene>